<reference evidence="2" key="1">
    <citation type="submission" date="2020-06" db="EMBL/GenBank/DDBJ databases">
        <authorList>
            <person name="Li T."/>
            <person name="Hu X."/>
            <person name="Zhang T."/>
            <person name="Song X."/>
            <person name="Zhang H."/>
            <person name="Dai N."/>
            <person name="Sheng W."/>
            <person name="Hou X."/>
            <person name="Wei L."/>
        </authorList>
    </citation>
    <scope>NUCLEOTIDE SEQUENCE</scope>
    <source>
        <strain evidence="2">KEN1</strain>
        <tissue evidence="2">Leaf</tissue>
    </source>
</reference>
<proteinExistence type="predicted"/>
<accession>A0AAW2Y8Z1</accession>
<dbReference type="EMBL" id="JACGWN010000001">
    <property type="protein sequence ID" value="KAL0462283.1"/>
    <property type="molecule type" value="Genomic_DNA"/>
</dbReference>
<feature type="region of interest" description="Disordered" evidence="1">
    <location>
        <begin position="1"/>
        <end position="22"/>
    </location>
</feature>
<name>A0AAW2Y8Z1_9LAMI</name>
<sequence>MQGKAVATTVSAEGAPAAPKGKGRLEVLSGRRKMMCAYIVNERGIGRGSVNNSSPP</sequence>
<dbReference type="AlphaFoldDB" id="A0AAW2Y8Z1"/>
<reference evidence="2" key="2">
    <citation type="journal article" date="2024" name="Plant">
        <title>Genomic evolution and insights into agronomic trait innovations of Sesamum species.</title>
        <authorList>
            <person name="Miao H."/>
            <person name="Wang L."/>
            <person name="Qu L."/>
            <person name="Liu H."/>
            <person name="Sun Y."/>
            <person name="Le M."/>
            <person name="Wang Q."/>
            <person name="Wei S."/>
            <person name="Zheng Y."/>
            <person name="Lin W."/>
            <person name="Duan Y."/>
            <person name="Cao H."/>
            <person name="Xiong S."/>
            <person name="Wang X."/>
            <person name="Wei L."/>
            <person name="Li C."/>
            <person name="Ma Q."/>
            <person name="Ju M."/>
            <person name="Zhao R."/>
            <person name="Li G."/>
            <person name="Mu C."/>
            <person name="Tian Q."/>
            <person name="Mei H."/>
            <person name="Zhang T."/>
            <person name="Gao T."/>
            <person name="Zhang H."/>
        </authorList>
    </citation>
    <scope>NUCLEOTIDE SEQUENCE</scope>
    <source>
        <strain evidence="2">KEN1</strain>
    </source>
</reference>
<evidence type="ECO:0000313" key="2">
    <source>
        <dbReference type="EMBL" id="KAL0462283.1"/>
    </source>
</evidence>
<comment type="caution">
    <text evidence="2">The sequence shown here is derived from an EMBL/GenBank/DDBJ whole genome shotgun (WGS) entry which is preliminary data.</text>
</comment>
<evidence type="ECO:0000256" key="1">
    <source>
        <dbReference type="SAM" id="MobiDB-lite"/>
    </source>
</evidence>
<gene>
    <name evidence="2" type="ORF">Slati_0115900</name>
</gene>
<organism evidence="2">
    <name type="scientific">Sesamum latifolium</name>
    <dbReference type="NCBI Taxonomy" id="2727402"/>
    <lineage>
        <taxon>Eukaryota</taxon>
        <taxon>Viridiplantae</taxon>
        <taxon>Streptophyta</taxon>
        <taxon>Embryophyta</taxon>
        <taxon>Tracheophyta</taxon>
        <taxon>Spermatophyta</taxon>
        <taxon>Magnoliopsida</taxon>
        <taxon>eudicotyledons</taxon>
        <taxon>Gunneridae</taxon>
        <taxon>Pentapetalae</taxon>
        <taxon>asterids</taxon>
        <taxon>lamiids</taxon>
        <taxon>Lamiales</taxon>
        <taxon>Pedaliaceae</taxon>
        <taxon>Sesamum</taxon>
    </lineage>
</organism>
<protein>
    <submittedName>
        <fullName evidence="2">Uncharacterized protein</fullName>
    </submittedName>
</protein>